<dbReference type="InterPro" id="IPR012162">
    <property type="entry name" value="PNPase"/>
</dbReference>
<dbReference type="STRING" id="1732.SAMN02910417_00767"/>
<dbReference type="SMART" id="SM00316">
    <property type="entry name" value="S1"/>
    <property type="match status" value="1"/>
</dbReference>
<dbReference type="InterPro" id="IPR003029">
    <property type="entry name" value="S1_domain"/>
</dbReference>
<dbReference type="Pfam" id="PF00575">
    <property type="entry name" value="S1"/>
    <property type="match status" value="1"/>
</dbReference>
<dbReference type="SMART" id="SM00322">
    <property type="entry name" value="KH"/>
    <property type="match status" value="1"/>
</dbReference>
<dbReference type="InterPro" id="IPR012340">
    <property type="entry name" value="NA-bd_OB-fold"/>
</dbReference>
<keyword evidence="2 8" id="KW-0963">Cytoplasm</keyword>
<comment type="similarity">
    <text evidence="1 8">Belongs to the polyribonucleotide nucleotidyltransferase family.</text>
</comment>
<dbReference type="CDD" id="cd02393">
    <property type="entry name" value="KH-I_PNPase"/>
    <property type="match status" value="1"/>
</dbReference>
<dbReference type="Pfam" id="PF03726">
    <property type="entry name" value="PNPase"/>
    <property type="match status" value="1"/>
</dbReference>
<evidence type="ECO:0000256" key="3">
    <source>
        <dbReference type="ARBA" id="ARBA00022679"/>
    </source>
</evidence>
<dbReference type="SUPFAM" id="SSF54211">
    <property type="entry name" value="Ribosomal protein S5 domain 2-like"/>
    <property type="match status" value="2"/>
</dbReference>
<dbReference type="GO" id="GO:0000175">
    <property type="term" value="F:3'-5'-RNA exonuclease activity"/>
    <property type="evidence" value="ECO:0007669"/>
    <property type="project" value="TreeGrafter"/>
</dbReference>
<dbReference type="GO" id="GO:0006396">
    <property type="term" value="P:RNA processing"/>
    <property type="evidence" value="ECO:0007669"/>
    <property type="project" value="InterPro"/>
</dbReference>
<comment type="subcellular location">
    <subcellularLocation>
        <location evidence="8">Cytoplasm</location>
    </subcellularLocation>
</comment>
<dbReference type="PANTHER" id="PTHR11252">
    <property type="entry name" value="POLYRIBONUCLEOTIDE NUCLEOTIDYLTRANSFERASE"/>
    <property type="match status" value="1"/>
</dbReference>
<dbReference type="GO" id="GO:0006402">
    <property type="term" value="P:mRNA catabolic process"/>
    <property type="evidence" value="ECO:0007669"/>
    <property type="project" value="UniProtKB-UniRule"/>
</dbReference>
<keyword evidence="6 8" id="KW-0460">Magnesium</keyword>
<proteinExistence type="inferred from homology"/>
<dbReference type="Gene3D" id="3.30.230.70">
    <property type="entry name" value="GHMP Kinase, N-terminal domain"/>
    <property type="match status" value="2"/>
</dbReference>
<dbReference type="CDD" id="cd11364">
    <property type="entry name" value="RNase_PH_PNPase_2"/>
    <property type="match status" value="1"/>
</dbReference>
<dbReference type="NCBIfam" id="NF008805">
    <property type="entry name" value="PRK11824.1"/>
    <property type="match status" value="1"/>
</dbReference>
<evidence type="ECO:0000313" key="12">
    <source>
        <dbReference type="Proteomes" id="UP000199228"/>
    </source>
</evidence>
<dbReference type="CDD" id="cd11363">
    <property type="entry name" value="RNase_PH_PNPase_1"/>
    <property type="match status" value="1"/>
</dbReference>
<dbReference type="Pfam" id="PF01138">
    <property type="entry name" value="RNase_PH"/>
    <property type="match status" value="2"/>
</dbReference>
<dbReference type="NCBIfam" id="TIGR03591">
    <property type="entry name" value="polynuc_phos"/>
    <property type="match status" value="1"/>
</dbReference>
<dbReference type="PANTHER" id="PTHR11252:SF0">
    <property type="entry name" value="POLYRIBONUCLEOTIDE NUCLEOTIDYLTRANSFERASE 1, MITOCHONDRIAL"/>
    <property type="match status" value="1"/>
</dbReference>
<sequence length="696" mass="77018">MYKTYSMEIGGKTLTIDIGRVAAQANGAVFMKYGDTTVLSTATASDKPRDGIDFFPLSVEFEEKMYSVGKIPGGFNKREGKASENSVLTARVIDRPMRPLFPKDYRNDVTLNNLVLAVDPECRPELVAMLGSSIATCISDIPFYGPCAMTQVGMIDGEFVINPSQAQWDEGDLKLTVASTSEKVIMIEAGANEIPEAKMIEAIYKAHDVNQEIIAFINQIVAEVGKEKHSYTSCAIPDEMFEKIKEIVPPAEMEEAVFTDEKQVREENIKEITARLEEAFAENEQWLEVLGEAIYQYQKKTVRKMILKDHKRPDGRALDQIRKLSAEVDIVPRVHGSAMFTRGQTQICDIVTLAPLSEKQRIDGLDENVTAKRYMHHYNFPSYSVGETKPSRGPGRREIGHGALAERALLPVLPSEEEFPYAIRAVSETFESNGSTSMASTCASCMSLMAAGVPIKKMVAGISCGLVTGDTDDDYVVLTDIQGLEDFFGDMDFKVTGTTDGITAIQMDIKIHGLTRPIVEEAIARTRQARLFIMDECMKKAIAEPRKEVGEYAPKIISMQIDPQKIGDVVGQRGKTINEIIERTGVKIDITDDGNVSVCGTDKDMMDQAVEMIKIITTDFEKDQIFKGKVISIKEFGAFIEFAPGKEGMVHISKISKERINHVEDVLTLGDEVTVVCLGKDKMGRISFSMKDVPKA</sequence>
<organism evidence="11 12">
    <name type="scientific">Eubacterium oxidoreducens</name>
    <dbReference type="NCBI Taxonomy" id="1732"/>
    <lineage>
        <taxon>Bacteria</taxon>
        <taxon>Bacillati</taxon>
        <taxon>Bacillota</taxon>
        <taxon>Clostridia</taxon>
        <taxon>Eubacteriales</taxon>
        <taxon>Eubacteriaceae</taxon>
        <taxon>Eubacterium</taxon>
    </lineage>
</organism>
<keyword evidence="3 8" id="KW-0808">Transferase</keyword>
<protein>
    <recommendedName>
        <fullName evidence="8">Polyribonucleotide nucleotidyltransferase</fullName>
        <ecNumber evidence="8">2.7.7.8</ecNumber>
    </recommendedName>
    <alternativeName>
        <fullName evidence="8">Polynucleotide phosphorylase</fullName>
        <shortName evidence="8">PNPase</shortName>
    </alternativeName>
</protein>
<evidence type="ECO:0000256" key="2">
    <source>
        <dbReference type="ARBA" id="ARBA00022490"/>
    </source>
</evidence>
<dbReference type="PIRSF" id="PIRSF005499">
    <property type="entry name" value="PNPase"/>
    <property type="match status" value="1"/>
</dbReference>
<dbReference type="SUPFAM" id="SSF50249">
    <property type="entry name" value="Nucleic acid-binding proteins"/>
    <property type="match status" value="1"/>
</dbReference>
<dbReference type="SUPFAM" id="SSF55666">
    <property type="entry name" value="Ribonuclease PH domain 2-like"/>
    <property type="match status" value="2"/>
</dbReference>
<feature type="domain" description="S1 motif" evidence="10">
    <location>
        <begin position="623"/>
        <end position="691"/>
    </location>
</feature>
<dbReference type="GO" id="GO:0000287">
    <property type="term" value="F:magnesium ion binding"/>
    <property type="evidence" value="ECO:0007669"/>
    <property type="project" value="UniProtKB-UniRule"/>
</dbReference>
<evidence type="ECO:0000256" key="7">
    <source>
        <dbReference type="ARBA" id="ARBA00022884"/>
    </source>
</evidence>
<comment type="catalytic activity">
    <reaction evidence="8">
        <text>RNA(n+1) + phosphate = RNA(n) + a ribonucleoside 5'-diphosphate</text>
        <dbReference type="Rhea" id="RHEA:22096"/>
        <dbReference type="Rhea" id="RHEA-COMP:14527"/>
        <dbReference type="Rhea" id="RHEA-COMP:17342"/>
        <dbReference type="ChEBI" id="CHEBI:43474"/>
        <dbReference type="ChEBI" id="CHEBI:57930"/>
        <dbReference type="ChEBI" id="CHEBI:140395"/>
        <dbReference type="EC" id="2.7.7.8"/>
    </reaction>
</comment>
<dbReference type="RefSeq" id="WP_090172375.1">
    <property type="nucleotide sequence ID" value="NZ_FMXR01000006.1"/>
</dbReference>
<evidence type="ECO:0000256" key="1">
    <source>
        <dbReference type="ARBA" id="ARBA00007404"/>
    </source>
</evidence>
<dbReference type="SUPFAM" id="SSF54791">
    <property type="entry name" value="Eukaryotic type KH-domain (KH-domain type I)"/>
    <property type="match status" value="1"/>
</dbReference>
<name>A0A1G6ANN0_EUBOX</name>
<dbReference type="Pfam" id="PF03725">
    <property type="entry name" value="RNase_PH_C"/>
    <property type="match status" value="1"/>
</dbReference>
<dbReference type="OrthoDB" id="9804305at2"/>
<feature type="binding site" evidence="8">
    <location>
        <position position="492"/>
    </location>
    <ligand>
        <name>Mg(2+)</name>
        <dbReference type="ChEBI" id="CHEBI:18420"/>
    </ligand>
</feature>
<dbReference type="Gene3D" id="2.40.50.140">
    <property type="entry name" value="Nucleic acid-binding proteins"/>
    <property type="match status" value="1"/>
</dbReference>
<feature type="binding site" evidence="8">
    <location>
        <position position="486"/>
    </location>
    <ligand>
        <name>Mg(2+)</name>
        <dbReference type="ChEBI" id="CHEBI:18420"/>
    </ligand>
</feature>
<dbReference type="GO" id="GO:0004654">
    <property type="term" value="F:polyribonucleotide nucleotidyltransferase activity"/>
    <property type="evidence" value="ECO:0007669"/>
    <property type="project" value="UniProtKB-UniRule"/>
</dbReference>
<dbReference type="EMBL" id="FMXR01000006">
    <property type="protein sequence ID" value="SDB09927.1"/>
    <property type="molecule type" value="Genomic_DNA"/>
</dbReference>
<dbReference type="GO" id="GO:0005829">
    <property type="term" value="C:cytosol"/>
    <property type="evidence" value="ECO:0007669"/>
    <property type="project" value="TreeGrafter"/>
</dbReference>
<evidence type="ECO:0000256" key="5">
    <source>
        <dbReference type="ARBA" id="ARBA00022723"/>
    </source>
</evidence>
<dbReference type="FunFam" id="3.30.1370.10:FF:000001">
    <property type="entry name" value="Polyribonucleotide nucleotidyltransferase"/>
    <property type="match status" value="1"/>
</dbReference>
<dbReference type="PROSITE" id="PS50126">
    <property type="entry name" value="S1"/>
    <property type="match status" value="1"/>
</dbReference>
<dbReference type="InterPro" id="IPR004087">
    <property type="entry name" value="KH_dom"/>
</dbReference>
<dbReference type="CDD" id="cd04472">
    <property type="entry name" value="S1_PNPase"/>
    <property type="match status" value="1"/>
</dbReference>
<dbReference type="InterPro" id="IPR036345">
    <property type="entry name" value="ExoRNase_PH_dom2_sf"/>
</dbReference>
<evidence type="ECO:0000259" key="10">
    <source>
        <dbReference type="PROSITE" id="PS50126"/>
    </source>
</evidence>
<dbReference type="InterPro" id="IPR015848">
    <property type="entry name" value="PNPase_PH_RNA-bd_bac/org-type"/>
</dbReference>
<dbReference type="InterPro" id="IPR015847">
    <property type="entry name" value="ExoRNase_PH_dom2"/>
</dbReference>
<evidence type="ECO:0000256" key="4">
    <source>
        <dbReference type="ARBA" id="ARBA00022695"/>
    </source>
</evidence>
<dbReference type="FunFam" id="3.30.230.70:FF:000001">
    <property type="entry name" value="Polyribonucleotide nucleotidyltransferase"/>
    <property type="match status" value="1"/>
</dbReference>
<dbReference type="Pfam" id="PF00013">
    <property type="entry name" value="KH_1"/>
    <property type="match status" value="1"/>
</dbReference>
<gene>
    <name evidence="8" type="primary">pnp</name>
    <name evidence="11" type="ORF">SAMN02910417_00767</name>
</gene>
<keyword evidence="7 8" id="KW-0694">RNA-binding</keyword>
<dbReference type="FunFam" id="3.30.230.70:FF:000002">
    <property type="entry name" value="Polyribonucleotide nucleotidyltransferase"/>
    <property type="match status" value="1"/>
</dbReference>
<accession>A0A1G6ANN0</accession>
<feature type="coiled-coil region" evidence="9">
    <location>
        <begin position="262"/>
        <end position="289"/>
    </location>
</feature>
<dbReference type="InterPro" id="IPR020568">
    <property type="entry name" value="Ribosomal_Su5_D2-typ_SF"/>
</dbReference>
<comment type="function">
    <text evidence="8">Involved in mRNA degradation. Catalyzes the phosphorolysis of single-stranded polyribonucleotides processively in the 3'- to 5'-direction.</text>
</comment>
<dbReference type="Proteomes" id="UP000199228">
    <property type="component" value="Unassembled WGS sequence"/>
</dbReference>
<dbReference type="HAMAP" id="MF_01595">
    <property type="entry name" value="PNPase"/>
    <property type="match status" value="1"/>
</dbReference>
<dbReference type="InterPro" id="IPR004088">
    <property type="entry name" value="KH_dom_type_1"/>
</dbReference>
<evidence type="ECO:0000256" key="6">
    <source>
        <dbReference type="ARBA" id="ARBA00022842"/>
    </source>
</evidence>
<dbReference type="InterPro" id="IPR001247">
    <property type="entry name" value="ExoRNase_PH_dom1"/>
</dbReference>
<comment type="cofactor">
    <cofactor evidence="8">
        <name>Mg(2+)</name>
        <dbReference type="ChEBI" id="CHEBI:18420"/>
    </cofactor>
</comment>
<dbReference type="FunFam" id="2.40.50.140:FF:000189">
    <property type="entry name" value="Polyribonucleotide nucleotidyltransferase, putative"/>
    <property type="match status" value="1"/>
</dbReference>
<dbReference type="Gene3D" id="3.30.1370.10">
    <property type="entry name" value="K Homology domain, type 1"/>
    <property type="match status" value="1"/>
</dbReference>
<evidence type="ECO:0000313" key="11">
    <source>
        <dbReference type="EMBL" id="SDB09927.1"/>
    </source>
</evidence>
<keyword evidence="9" id="KW-0175">Coiled coil</keyword>
<keyword evidence="4 8" id="KW-0548">Nucleotidyltransferase</keyword>
<reference evidence="11 12" key="1">
    <citation type="submission" date="2016-10" db="EMBL/GenBank/DDBJ databases">
        <authorList>
            <person name="de Groot N.N."/>
        </authorList>
    </citation>
    <scope>NUCLEOTIDE SEQUENCE [LARGE SCALE GENOMIC DNA]</scope>
    <source>
        <strain evidence="11 12">DSM 3217</strain>
    </source>
</reference>
<dbReference type="EC" id="2.7.7.8" evidence="8"/>
<dbReference type="PROSITE" id="PS50084">
    <property type="entry name" value="KH_TYPE_1"/>
    <property type="match status" value="1"/>
</dbReference>
<keyword evidence="12" id="KW-1185">Reference proteome</keyword>
<dbReference type="AlphaFoldDB" id="A0A1G6ANN0"/>
<keyword evidence="5 8" id="KW-0479">Metal-binding</keyword>
<evidence type="ECO:0000256" key="9">
    <source>
        <dbReference type="SAM" id="Coils"/>
    </source>
</evidence>
<evidence type="ECO:0000256" key="8">
    <source>
        <dbReference type="HAMAP-Rule" id="MF_01595"/>
    </source>
</evidence>
<dbReference type="GO" id="GO:0003723">
    <property type="term" value="F:RNA binding"/>
    <property type="evidence" value="ECO:0007669"/>
    <property type="project" value="UniProtKB-UniRule"/>
</dbReference>
<dbReference type="InterPro" id="IPR036612">
    <property type="entry name" value="KH_dom_type_1_sf"/>
</dbReference>
<dbReference type="InterPro" id="IPR027408">
    <property type="entry name" value="PNPase/RNase_PH_dom_sf"/>
</dbReference>